<dbReference type="RefSeq" id="WP_117467195.1">
    <property type="nucleotide sequence ID" value="NZ_CP060633.1"/>
</dbReference>
<accession>A0A7G9FZE8</accession>
<gene>
    <name evidence="1" type="ORF">H9Q77_07675</name>
</gene>
<reference evidence="1 2" key="1">
    <citation type="submission" date="2020-08" db="EMBL/GenBank/DDBJ databases">
        <authorList>
            <person name="Liu C."/>
            <person name="Sun Q."/>
        </authorList>
    </citation>
    <scope>NUCLEOTIDE SEQUENCE [LARGE SCALE GENOMIC DNA]</scope>
    <source>
        <strain evidence="1 2">NSJ-8</strain>
    </source>
</reference>
<dbReference type="Proteomes" id="UP000515981">
    <property type="component" value="Chromosome"/>
</dbReference>
<sequence length="158" mass="18327">MKEMIYDFAIHTLYYENQDIRVPNFSLAIDTLELVFEIQTGKLLCIQGFFPLVQASEGNVNLPECKKGDYLLHNFDLSTCKQDEVYDLIKKIPQTQKYFEKAPIKYDKERGIIQIGKETGENEIVIEVSDNIICGLDQNSDLESIYIFPTRFINETTR</sequence>
<evidence type="ECO:0000313" key="2">
    <source>
        <dbReference type="Proteomes" id="UP000515981"/>
    </source>
</evidence>
<dbReference type="EMBL" id="CP060633">
    <property type="protein sequence ID" value="QNM03930.1"/>
    <property type="molecule type" value="Genomic_DNA"/>
</dbReference>
<name>A0A7G9FZE8_9FIRM</name>
<dbReference type="KEGG" id="ssun:H9Q77_07675"/>
<dbReference type="AlphaFoldDB" id="A0A7G9FZE8"/>
<keyword evidence="2" id="KW-1185">Reference proteome</keyword>
<evidence type="ECO:0000313" key="1">
    <source>
        <dbReference type="EMBL" id="QNM03930.1"/>
    </source>
</evidence>
<organism evidence="1 2">
    <name type="scientific">Simiaoa sunii</name>
    <dbReference type="NCBI Taxonomy" id="2763672"/>
    <lineage>
        <taxon>Bacteria</taxon>
        <taxon>Bacillati</taxon>
        <taxon>Bacillota</taxon>
        <taxon>Clostridia</taxon>
        <taxon>Lachnospirales</taxon>
        <taxon>Lachnospiraceae</taxon>
        <taxon>Simiaoa</taxon>
    </lineage>
</organism>
<protein>
    <submittedName>
        <fullName evidence="1">Uncharacterized protein</fullName>
    </submittedName>
</protein>
<proteinExistence type="predicted"/>